<feature type="compositionally biased region" description="Basic and acidic residues" evidence="4">
    <location>
        <begin position="611"/>
        <end position="622"/>
    </location>
</feature>
<dbReference type="AlphaFoldDB" id="A0A7M5V0K7"/>
<dbReference type="SMART" id="SM00320">
    <property type="entry name" value="WD40"/>
    <property type="match status" value="7"/>
</dbReference>
<dbReference type="SMART" id="SM00667">
    <property type="entry name" value="LisH"/>
    <property type="match status" value="1"/>
</dbReference>
<dbReference type="CDD" id="cd00200">
    <property type="entry name" value="WD40"/>
    <property type="match status" value="1"/>
</dbReference>
<dbReference type="PANTHER" id="PTHR19863:SF5">
    <property type="entry name" value="WD REPEAT-CONTAINING PROTEIN 47"/>
    <property type="match status" value="1"/>
</dbReference>
<dbReference type="InterPro" id="IPR015943">
    <property type="entry name" value="WD40/YVTN_repeat-like_dom_sf"/>
</dbReference>
<dbReference type="PANTHER" id="PTHR19863">
    <property type="entry name" value="NEMITIN (NEURONAL ENRICHED MAP INTERACTING PROTEIN) HOMOLOG"/>
    <property type="match status" value="1"/>
</dbReference>
<feature type="domain" description="CTLH" evidence="5">
    <location>
        <begin position="43"/>
        <end position="103"/>
    </location>
</feature>
<organism evidence="6 7">
    <name type="scientific">Clytia hemisphaerica</name>
    <dbReference type="NCBI Taxonomy" id="252671"/>
    <lineage>
        <taxon>Eukaryota</taxon>
        <taxon>Metazoa</taxon>
        <taxon>Cnidaria</taxon>
        <taxon>Hydrozoa</taxon>
        <taxon>Hydroidolina</taxon>
        <taxon>Leptothecata</taxon>
        <taxon>Obeliida</taxon>
        <taxon>Clytiidae</taxon>
        <taxon>Clytia</taxon>
    </lineage>
</organism>
<accession>A0A7M5V0K7</accession>
<feature type="compositionally biased region" description="Polar residues" evidence="4">
    <location>
        <begin position="624"/>
        <end position="645"/>
    </location>
</feature>
<dbReference type="InterPro" id="IPR036322">
    <property type="entry name" value="WD40_repeat_dom_sf"/>
</dbReference>
<evidence type="ECO:0000313" key="7">
    <source>
        <dbReference type="Proteomes" id="UP000594262"/>
    </source>
</evidence>
<feature type="repeat" description="WD" evidence="3">
    <location>
        <begin position="887"/>
        <end position="928"/>
    </location>
</feature>
<dbReference type="PROSITE" id="PS50294">
    <property type="entry name" value="WD_REPEATS_REGION"/>
    <property type="match status" value="3"/>
</dbReference>
<dbReference type="InterPro" id="IPR019775">
    <property type="entry name" value="WD40_repeat_CS"/>
</dbReference>
<evidence type="ECO:0000256" key="1">
    <source>
        <dbReference type="ARBA" id="ARBA00022574"/>
    </source>
</evidence>
<dbReference type="GeneID" id="136810204"/>
<dbReference type="Gene3D" id="2.130.10.10">
    <property type="entry name" value="YVTN repeat-like/Quinoprotein amine dehydrogenase"/>
    <property type="match status" value="2"/>
</dbReference>
<evidence type="ECO:0000259" key="5">
    <source>
        <dbReference type="PROSITE" id="PS50897"/>
    </source>
</evidence>
<feature type="compositionally biased region" description="Polar residues" evidence="4">
    <location>
        <begin position="561"/>
        <end position="571"/>
    </location>
</feature>
<evidence type="ECO:0000313" key="6">
    <source>
        <dbReference type="EnsemblMetazoa" id="CLYHEMP004309.2"/>
    </source>
</evidence>
<feature type="compositionally biased region" description="Basic and acidic residues" evidence="4">
    <location>
        <begin position="578"/>
        <end position="590"/>
    </location>
</feature>
<protein>
    <recommendedName>
        <fullName evidence="5">CTLH domain-containing protein</fullName>
    </recommendedName>
</protein>
<dbReference type="SUPFAM" id="SSF50978">
    <property type="entry name" value="WD40 repeat-like"/>
    <property type="match status" value="1"/>
</dbReference>
<dbReference type="OrthoDB" id="187712at2759"/>
<evidence type="ECO:0000256" key="4">
    <source>
        <dbReference type="SAM" id="MobiDB-lite"/>
    </source>
</evidence>
<feature type="region of interest" description="Disordered" evidence="4">
    <location>
        <begin position="498"/>
        <end position="520"/>
    </location>
</feature>
<dbReference type="InterPro" id="IPR001680">
    <property type="entry name" value="WD40_rpt"/>
</dbReference>
<feature type="compositionally biased region" description="Basic and acidic residues" evidence="4">
    <location>
        <begin position="548"/>
        <end position="558"/>
    </location>
</feature>
<dbReference type="InterPro" id="IPR006594">
    <property type="entry name" value="LisH"/>
</dbReference>
<keyword evidence="7" id="KW-1185">Reference proteome</keyword>
<dbReference type="PROSITE" id="PS50897">
    <property type="entry name" value="CTLH"/>
    <property type="match status" value="1"/>
</dbReference>
<dbReference type="PROSITE" id="PS00678">
    <property type="entry name" value="WD_REPEATS_1"/>
    <property type="match status" value="1"/>
</dbReference>
<dbReference type="EnsemblMetazoa" id="CLYHEMT004309.2">
    <property type="protein sequence ID" value="CLYHEMP004309.2"/>
    <property type="gene ID" value="CLYHEMG004309"/>
</dbReference>
<name>A0A7M5V0K7_9CNID</name>
<keyword evidence="1 3" id="KW-0853">WD repeat</keyword>
<evidence type="ECO:0000256" key="3">
    <source>
        <dbReference type="PROSITE-ProRule" id="PRU00221"/>
    </source>
</evidence>
<feature type="repeat" description="WD" evidence="3">
    <location>
        <begin position="971"/>
        <end position="1001"/>
    </location>
</feature>
<dbReference type="InterPro" id="IPR057749">
    <property type="entry name" value="WDR47_COR"/>
</dbReference>
<feature type="repeat" description="WD" evidence="3">
    <location>
        <begin position="796"/>
        <end position="837"/>
    </location>
</feature>
<feature type="compositionally biased region" description="Basic and acidic residues" evidence="4">
    <location>
        <begin position="694"/>
        <end position="710"/>
    </location>
</feature>
<keyword evidence="2" id="KW-0677">Repeat</keyword>
<dbReference type="PROSITE" id="PS50896">
    <property type="entry name" value="LISH"/>
    <property type="match status" value="1"/>
</dbReference>
<sequence>MDEKLTIVEEDLIKLIEDYLETRDYHVTLRTLERESSITNCDYSDVVLFVRELVLDGDFDEVLRFGNSLKSIESNEDFDQRRFNYIVLRQKFIELIYKKAHILDKQNIETVSEVMRTLSKLEKNCESKEEYNNLCWLLTLPDLNAHDEFEDWNLDVSRLKCFNELLNCLSISMPLVKRKTGHKKTASKDRLLELMIKGLLYEKCTSYCHMVANSANNANFNFNIDLLHSSNDIESSLNLASWILNLPAGVFELPFNLCDIDICYSKTNNVTSKQNQILLNQSLDIKRDRKGIGKCQKVSTQEHTKLIQSKSFDMQASKILSSSLPTTDLRKELSLSKRNYPTALHSSINIGRTLDSKQASNPWSTPVLSSSIAEISPSVNRAHLEQTVERKNYSTVQREDNVINQSYQNSARNSHINAQNMTRNSQEITRESYTVQSQEILNQMKSIDVTSSAKLGSSYTESSYLKAYQESKQEPNWLSTIKTSITEDQKPTQPIAISSSLTTQHSTDLAGTPDSPPKKPVAFDLFEAKTPDKEGDEKKRREEIVDRLKKHEQNRQDTMKILQSDQPSSAITPLKATIDSKMRSSFEKNIRSSAESSPQPKARHNNQYFSFEKETPKPREEETSIQPQKTNTTDQHLGETSSSNSKENDASARGPVINGVRRPPRPLHQSNTKELPILSEKKESIDQSNKSSKTPREKYTRSSSYEKHQQNQEIRASYDPSGRALQTDVVPQYNPIAMLEDGQAVRSVCFHPSGQLHAIGANSKIFRICKTTTVSRPESASRNGGVSTMQVVFSRNKYHRGSIYCMSWDPEGRFIATGSNDKTIKLIQFDPNNYTQIGDDTEFNIHSGTVRELAFVPNRNGYLISGGAGSGSVNITDVNAQKVVGTFDGHSGNILTVYVGEAGDLVATGGSDNTLRLWDLRSQRCIDVIVVGESSPASVALSGQNSYVASGQEDGSILLYDITAGRTLHTMRLHKNDCRSVRFSPDSNYLMTASYDASISLMHIRADLEWNPPRHYSVAQHVDKVIQCRWHPHENLLLSSSADRTSILWKGSDL</sequence>
<dbReference type="Pfam" id="PF25602">
    <property type="entry name" value="WDR47_COR"/>
    <property type="match status" value="1"/>
</dbReference>
<dbReference type="RefSeq" id="XP_066922876.1">
    <property type="nucleotide sequence ID" value="XM_067066775.1"/>
</dbReference>
<feature type="repeat" description="WD" evidence="3">
    <location>
        <begin position="1018"/>
        <end position="1054"/>
    </location>
</feature>
<dbReference type="Pfam" id="PF00400">
    <property type="entry name" value="WD40"/>
    <property type="match status" value="4"/>
</dbReference>
<evidence type="ECO:0000256" key="2">
    <source>
        <dbReference type="ARBA" id="ARBA00022737"/>
    </source>
</evidence>
<dbReference type="Proteomes" id="UP000594262">
    <property type="component" value="Unplaced"/>
</dbReference>
<feature type="compositionally biased region" description="Polar residues" evidence="4">
    <location>
        <begin position="498"/>
        <end position="509"/>
    </location>
</feature>
<feature type="compositionally biased region" description="Polar residues" evidence="4">
    <location>
        <begin position="591"/>
        <end position="609"/>
    </location>
</feature>
<dbReference type="InterPro" id="IPR006595">
    <property type="entry name" value="CTLH_C"/>
</dbReference>
<reference evidence="6" key="1">
    <citation type="submission" date="2021-01" db="UniProtKB">
        <authorList>
            <consortium name="EnsemblMetazoa"/>
        </authorList>
    </citation>
    <scope>IDENTIFICATION</scope>
</reference>
<feature type="region of interest" description="Disordered" evidence="4">
    <location>
        <begin position="548"/>
        <end position="723"/>
    </location>
</feature>
<proteinExistence type="predicted"/>
<dbReference type="PROSITE" id="PS50082">
    <property type="entry name" value="WD_REPEATS_2"/>
    <property type="match status" value="4"/>
</dbReference>
<dbReference type="InterPro" id="IPR040067">
    <property type="entry name" value="WDR47"/>
</dbReference>